<sequence length="279" mass="30593">MLLPTRAVPSLLSLNHAEKVDLAMNPTLLKHGYLVTTKRNMAIIKGWANLTHSFENVTGLVLQCVKYNALSSFLSPGKEAHLPAEILATGVPFHPGFLEPRLNDAWGSETLCTQYFLGASGVARHLNAGTAVACGNVLGWITQKLVGIAGVWKLLDGPLYIVANLKHVAVLSASDANGNEFVAEAITPEEEKVLVGFISGSDHRESRSLLPMVYIVCRFLKGEAQAWMPRAEALMCKQWDEVLREEAFALTMDEWEAYIAEFQTSVDLVDAYAYSAKDM</sequence>
<reference evidence="1" key="1">
    <citation type="submission" date="2023-06" db="EMBL/GenBank/DDBJ databases">
        <authorList>
            <consortium name="Lawrence Berkeley National Laboratory"/>
            <person name="Ahrendt S."/>
            <person name="Sahu N."/>
            <person name="Indic B."/>
            <person name="Wong-Bajracharya J."/>
            <person name="Merenyi Z."/>
            <person name="Ke H.-M."/>
            <person name="Monk M."/>
            <person name="Kocsube S."/>
            <person name="Drula E."/>
            <person name="Lipzen A."/>
            <person name="Balint B."/>
            <person name="Henrissat B."/>
            <person name="Andreopoulos B."/>
            <person name="Martin F.M."/>
            <person name="Harder C.B."/>
            <person name="Rigling D."/>
            <person name="Ford K.L."/>
            <person name="Foster G.D."/>
            <person name="Pangilinan J."/>
            <person name="Papanicolaou A."/>
            <person name="Barry K."/>
            <person name="LaButti K."/>
            <person name="Viragh M."/>
            <person name="Koriabine M."/>
            <person name="Yan M."/>
            <person name="Riley R."/>
            <person name="Champramary S."/>
            <person name="Plett K.L."/>
            <person name="Tsai I.J."/>
            <person name="Slot J."/>
            <person name="Sipos G."/>
            <person name="Plett J."/>
            <person name="Nagy L.G."/>
            <person name="Grigoriev I.V."/>
        </authorList>
    </citation>
    <scope>NUCLEOTIDE SEQUENCE</scope>
    <source>
        <strain evidence="1">HWK02</strain>
    </source>
</reference>
<evidence type="ECO:0000313" key="1">
    <source>
        <dbReference type="EMBL" id="KAK0506479.1"/>
    </source>
</evidence>
<comment type="caution">
    <text evidence="1">The sequence shown here is derived from an EMBL/GenBank/DDBJ whole genome shotgun (WGS) entry which is preliminary data.</text>
</comment>
<keyword evidence="2" id="KW-1185">Reference proteome</keyword>
<accession>A0AA39QRC9</accession>
<dbReference type="EMBL" id="JAUEPU010000001">
    <property type="protein sequence ID" value="KAK0506479.1"/>
    <property type="molecule type" value="Genomic_DNA"/>
</dbReference>
<name>A0AA39QRC9_9AGAR</name>
<dbReference type="Proteomes" id="UP001175228">
    <property type="component" value="Unassembled WGS sequence"/>
</dbReference>
<gene>
    <name evidence="1" type="ORF">EDD18DRAFT_1097762</name>
</gene>
<evidence type="ECO:0000313" key="2">
    <source>
        <dbReference type="Proteomes" id="UP001175228"/>
    </source>
</evidence>
<dbReference type="AlphaFoldDB" id="A0AA39QRC9"/>
<organism evidence="1 2">
    <name type="scientific">Armillaria luteobubalina</name>
    <dbReference type="NCBI Taxonomy" id="153913"/>
    <lineage>
        <taxon>Eukaryota</taxon>
        <taxon>Fungi</taxon>
        <taxon>Dikarya</taxon>
        <taxon>Basidiomycota</taxon>
        <taxon>Agaricomycotina</taxon>
        <taxon>Agaricomycetes</taxon>
        <taxon>Agaricomycetidae</taxon>
        <taxon>Agaricales</taxon>
        <taxon>Marasmiineae</taxon>
        <taxon>Physalacriaceae</taxon>
        <taxon>Armillaria</taxon>
    </lineage>
</organism>
<proteinExistence type="predicted"/>
<protein>
    <submittedName>
        <fullName evidence="1">Uncharacterized protein</fullName>
    </submittedName>
</protein>